<organism evidence="3">
    <name type="scientific">Sesamum radiatum</name>
    <name type="common">Black benniseed</name>
    <dbReference type="NCBI Taxonomy" id="300843"/>
    <lineage>
        <taxon>Eukaryota</taxon>
        <taxon>Viridiplantae</taxon>
        <taxon>Streptophyta</taxon>
        <taxon>Embryophyta</taxon>
        <taxon>Tracheophyta</taxon>
        <taxon>Spermatophyta</taxon>
        <taxon>Magnoliopsida</taxon>
        <taxon>eudicotyledons</taxon>
        <taxon>Gunneridae</taxon>
        <taxon>Pentapetalae</taxon>
        <taxon>asterids</taxon>
        <taxon>lamiids</taxon>
        <taxon>Lamiales</taxon>
        <taxon>Pedaliaceae</taxon>
        <taxon>Sesamum</taxon>
    </lineage>
</organism>
<dbReference type="PANTHER" id="PTHR33223:SF10">
    <property type="entry name" value="AMINOTRANSFERASE-LIKE PLANT MOBILE DOMAIN-CONTAINING PROTEIN"/>
    <property type="match status" value="1"/>
</dbReference>
<dbReference type="InterPro" id="IPR005162">
    <property type="entry name" value="Retrotrans_gag_dom"/>
</dbReference>
<gene>
    <name evidence="3" type="ORF">Sradi_4294200</name>
</gene>
<reference evidence="3" key="1">
    <citation type="submission" date="2020-06" db="EMBL/GenBank/DDBJ databases">
        <authorList>
            <person name="Li T."/>
            <person name="Hu X."/>
            <person name="Zhang T."/>
            <person name="Song X."/>
            <person name="Zhang H."/>
            <person name="Dai N."/>
            <person name="Sheng W."/>
            <person name="Hou X."/>
            <person name="Wei L."/>
        </authorList>
    </citation>
    <scope>NUCLEOTIDE SEQUENCE</scope>
    <source>
        <strain evidence="3">G02</strain>
        <tissue evidence="3">Leaf</tissue>
    </source>
</reference>
<reference evidence="3" key="2">
    <citation type="journal article" date="2024" name="Plant">
        <title>Genomic evolution and insights into agronomic trait innovations of Sesamum species.</title>
        <authorList>
            <person name="Miao H."/>
            <person name="Wang L."/>
            <person name="Qu L."/>
            <person name="Liu H."/>
            <person name="Sun Y."/>
            <person name="Le M."/>
            <person name="Wang Q."/>
            <person name="Wei S."/>
            <person name="Zheng Y."/>
            <person name="Lin W."/>
            <person name="Duan Y."/>
            <person name="Cao H."/>
            <person name="Xiong S."/>
            <person name="Wang X."/>
            <person name="Wei L."/>
            <person name="Li C."/>
            <person name="Ma Q."/>
            <person name="Ju M."/>
            <person name="Zhao R."/>
            <person name="Li G."/>
            <person name="Mu C."/>
            <person name="Tian Q."/>
            <person name="Mei H."/>
            <person name="Zhang T."/>
            <person name="Gao T."/>
            <person name="Zhang H."/>
        </authorList>
    </citation>
    <scope>NUCLEOTIDE SEQUENCE</scope>
    <source>
        <strain evidence="3">G02</strain>
    </source>
</reference>
<proteinExistence type="predicted"/>
<evidence type="ECO:0000256" key="1">
    <source>
        <dbReference type="SAM" id="MobiDB-lite"/>
    </source>
</evidence>
<protein>
    <recommendedName>
        <fullName evidence="2">Retrotransposon gag domain-containing protein</fullName>
    </recommendedName>
</protein>
<name>A0AAW2NLK3_SESRA</name>
<feature type="region of interest" description="Disordered" evidence="1">
    <location>
        <begin position="283"/>
        <end position="307"/>
    </location>
</feature>
<dbReference type="CDD" id="cd00303">
    <property type="entry name" value="retropepsin_like"/>
    <property type="match status" value="1"/>
</dbReference>
<dbReference type="EMBL" id="JACGWJ010000019">
    <property type="protein sequence ID" value="KAL0344629.1"/>
    <property type="molecule type" value="Genomic_DNA"/>
</dbReference>
<dbReference type="AlphaFoldDB" id="A0AAW2NLK3"/>
<dbReference type="Pfam" id="PF03732">
    <property type="entry name" value="Retrotrans_gag"/>
    <property type="match status" value="1"/>
</dbReference>
<evidence type="ECO:0000259" key="2">
    <source>
        <dbReference type="Pfam" id="PF03732"/>
    </source>
</evidence>
<accession>A0AAW2NLK3</accession>
<comment type="caution">
    <text evidence="3">The sequence shown here is derived from an EMBL/GenBank/DDBJ whole genome shotgun (WGS) entry which is preliminary data.</text>
</comment>
<feature type="domain" description="Retrotransposon gag" evidence="2">
    <location>
        <begin position="36"/>
        <end position="127"/>
    </location>
</feature>
<dbReference type="PANTHER" id="PTHR33223">
    <property type="entry name" value="CCHC-TYPE DOMAIN-CONTAINING PROTEIN"/>
    <property type="match status" value="1"/>
</dbReference>
<feature type="compositionally biased region" description="Basic and acidic residues" evidence="1">
    <location>
        <begin position="294"/>
        <end position="307"/>
    </location>
</feature>
<evidence type="ECO:0000313" key="3">
    <source>
        <dbReference type="EMBL" id="KAL0344629.1"/>
    </source>
</evidence>
<sequence length="475" mass="54695">MPDLPKYDGTKDPQEHVAAFELVINLYGQSSAINPKLFVTTLTGKAQEWFTSLPSGGIETFDQLIQKFTFHFASKRKQKRSATYLFNIRQGEGESLKNFIGRFNNETLEVQDLRIDMIVSILIHGLKKGPLASALARDPPEDVEQLMKIAQKYIDEEEINAMKDGEWHRSRDRGRWKDNKEKYVRTEKGRESPYRPRFHKYTPLTTTRTKALMMVEKTNLLQWPPHTRFTPAKRFSSKYCRFYREKGHDTEDCYQLKDEIERLVRQGYFREYILEQGDRVRDHGVGRNARSRSRSQERFRGDGKGGRENVPIKGVINTIAGGSTESWSNRERKRYERSGRGDRRKELVLNVEQEEEITFGPKDCEGSGSQDDPMVIKLDIANFSVHKVLIDNGSSADIVFWDVIKRMGLESAQVQPVNTPLVGFGGSEIVSMGTITLPVSMERRAEEENFDDKILSGRYSIRVQCNFGTTRIKCI</sequence>